<reference evidence="1 2" key="1">
    <citation type="journal article" date="2024" name="Chem. Sci.">
        <title>Discovery of megapolipeptins by genome mining of a Burkholderiales bacteria collection.</title>
        <authorList>
            <person name="Paulo B.S."/>
            <person name="Recchia M.J.J."/>
            <person name="Lee S."/>
            <person name="Fergusson C.H."/>
            <person name="Romanowski S.B."/>
            <person name="Hernandez A."/>
            <person name="Krull N."/>
            <person name="Liu D.Y."/>
            <person name="Cavanagh H."/>
            <person name="Bos A."/>
            <person name="Gray C.A."/>
            <person name="Murphy B.T."/>
            <person name="Linington R.G."/>
            <person name="Eustaquio A.S."/>
        </authorList>
    </citation>
    <scope>NUCLEOTIDE SEQUENCE [LARGE SCALE GENOMIC DNA]</scope>
    <source>
        <strain evidence="1 2">RL18-126-BIB-B</strain>
    </source>
</reference>
<accession>A0ACC7NMS0</accession>
<comment type="caution">
    <text evidence="1">The sequence shown here is derived from an EMBL/GenBank/DDBJ whole genome shotgun (WGS) entry which is preliminary data.</text>
</comment>
<proteinExistence type="predicted"/>
<keyword evidence="2" id="KW-1185">Reference proteome</keyword>
<gene>
    <name evidence="1" type="ORF">PQR01_34035</name>
</gene>
<name>A0ACC7NMS0_9BURK</name>
<dbReference type="Proteomes" id="UP001629235">
    <property type="component" value="Unassembled WGS sequence"/>
</dbReference>
<evidence type="ECO:0000313" key="1">
    <source>
        <dbReference type="EMBL" id="MFM0108323.1"/>
    </source>
</evidence>
<dbReference type="EMBL" id="JAQQDW010000112">
    <property type="protein sequence ID" value="MFM0108323.1"/>
    <property type="molecule type" value="Genomic_DNA"/>
</dbReference>
<sequence>MIATIALTVRRSELDRSTSFIVVGLAAFLLFGPQNMGVLSWPFQVTLIGTASLVVIASYLLAYDHHVRGVIAAWLLLAVAVISHGAGVLVIPVLAAFFLVTRLKRYGVIAALLAVEFAIYAAHYPTTPHIRLSGIIAKMIHAPSEWIGIPAYVAFLLGHGVTFGLLGNIVDALLGAVGLCAYLASVIRFVWFRKGSAHLVFLSTFGLLACLTSITLNIAYEDLRKATVNLSYFFADRYLPWTAFFWIGTFTSALSAARASRISASIVGAVATVFLVAASVPAIQKNDSNFSSRVAVTENFGCLEKVSACVLSRAVGLPVDSARPWSALVFGWQREVGALNIPRANVCIGGAQTLFTRDSILDKVIRVQAANFSDVNWHRGISRSRAGFFVSDAAALADLSPCDVVRLADGTVRGIVAIEGPNVYLEEQPLRTDTGYPAQIEIIRHWR</sequence>
<evidence type="ECO:0000313" key="2">
    <source>
        <dbReference type="Proteomes" id="UP001629235"/>
    </source>
</evidence>
<organism evidence="1 2">
    <name type="scientific">Paraburkholderia rhynchosiae</name>
    <dbReference type="NCBI Taxonomy" id="487049"/>
    <lineage>
        <taxon>Bacteria</taxon>
        <taxon>Pseudomonadati</taxon>
        <taxon>Pseudomonadota</taxon>
        <taxon>Betaproteobacteria</taxon>
        <taxon>Burkholderiales</taxon>
        <taxon>Burkholderiaceae</taxon>
        <taxon>Paraburkholderia</taxon>
    </lineage>
</organism>
<protein>
    <submittedName>
        <fullName evidence="1">Uncharacterized protein</fullName>
    </submittedName>
</protein>